<protein>
    <recommendedName>
        <fullName evidence="4">Gamma-tubulin complex component</fullName>
    </recommendedName>
</protein>
<dbReference type="InterPro" id="IPR041470">
    <property type="entry name" value="GCP_N"/>
</dbReference>
<dbReference type="SUPFAM" id="SSF54686">
    <property type="entry name" value="Ribosomal protein L16p/L10e"/>
    <property type="match status" value="1"/>
</dbReference>
<organism evidence="6 7">
    <name type="scientific">Oikopleura dioica</name>
    <name type="common">Tunicate</name>
    <dbReference type="NCBI Taxonomy" id="34765"/>
    <lineage>
        <taxon>Eukaryota</taxon>
        <taxon>Metazoa</taxon>
        <taxon>Chordata</taxon>
        <taxon>Tunicata</taxon>
        <taxon>Appendicularia</taxon>
        <taxon>Copelata</taxon>
        <taxon>Oikopleuridae</taxon>
        <taxon>Oikopleura</taxon>
    </lineage>
</organism>
<evidence type="ECO:0000256" key="4">
    <source>
        <dbReference type="RuleBase" id="RU363050"/>
    </source>
</evidence>
<dbReference type="PANTHER" id="PTHR19302">
    <property type="entry name" value="GAMMA TUBULIN COMPLEX PROTEIN"/>
    <property type="match status" value="1"/>
</dbReference>
<reference evidence="6 7" key="1">
    <citation type="submission" date="2021-04" db="EMBL/GenBank/DDBJ databases">
        <authorList>
            <person name="Bliznina A."/>
        </authorList>
    </citation>
    <scope>NUCLEOTIDE SEQUENCE [LARGE SCALE GENOMIC DNA]</scope>
</reference>
<dbReference type="InterPro" id="IPR016180">
    <property type="entry name" value="Ribosomal_uL16_dom"/>
</dbReference>
<keyword evidence="1 4" id="KW-0963">Cytoplasm</keyword>
<keyword evidence="2 4" id="KW-0493">Microtubule</keyword>
<dbReference type="Proteomes" id="UP001158576">
    <property type="component" value="Chromosome 1"/>
</dbReference>
<evidence type="ECO:0000313" key="7">
    <source>
        <dbReference type="Proteomes" id="UP001158576"/>
    </source>
</evidence>
<keyword evidence="7" id="KW-1185">Reference proteome</keyword>
<proteinExistence type="inferred from homology"/>
<evidence type="ECO:0000256" key="2">
    <source>
        <dbReference type="ARBA" id="ARBA00022701"/>
    </source>
</evidence>
<evidence type="ECO:0000259" key="5">
    <source>
        <dbReference type="Pfam" id="PF17681"/>
    </source>
</evidence>
<evidence type="ECO:0000256" key="3">
    <source>
        <dbReference type="ARBA" id="ARBA00023212"/>
    </source>
</evidence>
<dbReference type="Gene3D" id="3.90.1170.10">
    <property type="entry name" value="Ribosomal protein L10e/L16"/>
    <property type="match status" value="1"/>
</dbReference>
<name>A0ABN7SUH3_OIKDI</name>
<dbReference type="CDD" id="cd01433">
    <property type="entry name" value="Ribosomal_L16_L10e"/>
    <property type="match status" value="1"/>
</dbReference>
<comment type="subcellular location">
    <subcellularLocation>
        <location evidence="4">Cytoplasm</location>
        <location evidence="4">Cytoskeleton</location>
        <location evidence="4">Microtubule organizing center</location>
    </subcellularLocation>
</comment>
<evidence type="ECO:0000313" key="6">
    <source>
        <dbReference type="EMBL" id="CAG5107902.1"/>
    </source>
</evidence>
<dbReference type="EMBL" id="OU015566">
    <property type="protein sequence ID" value="CAG5107902.1"/>
    <property type="molecule type" value="Genomic_DNA"/>
</dbReference>
<dbReference type="Pfam" id="PF17681">
    <property type="entry name" value="GCP_N_terminal"/>
    <property type="match status" value="1"/>
</dbReference>
<accession>A0ABN7SUH3</accession>
<feature type="domain" description="Gamma tubulin complex component protein N-terminal" evidence="5">
    <location>
        <begin position="104"/>
        <end position="369"/>
    </location>
</feature>
<dbReference type="InterPro" id="IPR007259">
    <property type="entry name" value="GCP"/>
</dbReference>
<dbReference type="InterPro" id="IPR036920">
    <property type="entry name" value="Ribosomal_uL16_sf"/>
</dbReference>
<gene>
    <name evidence="6" type="ORF">OKIOD_LOCUS12309</name>
</gene>
<comment type="similarity">
    <text evidence="4">Belongs to the TUBGCP family.</text>
</comment>
<evidence type="ECO:0000256" key="1">
    <source>
        <dbReference type="ARBA" id="ARBA00022490"/>
    </source>
</evidence>
<sequence>MRVTAFSKQRADYLQRGAALDDFAEMKGKFGIVATQGLRLHHQYMKAMELALNRFLNLPTTKAKEMGMHAYFRIPDPWYPVTKHVECATAGGGKGKIHYWCTPVRELGNLRAKIYQFTSSSTGSFQSYEDIAKSALEYSIQETYDGFVNEIEEEFLQGGQITLGHIFAQYGRWSNVLETCVQLINELEEGRKKGAAVIDILENYFVLKASASSVLRQILQSILFVLERRFFEDLVSWYREGSVAEGFILEEREEESTDAFISSADLAYNRVPNCVSSCAANRIVAAGNWRKMIKNQEMTMNSGKEEEGEDDYTTRKLDSDIFELCEELIIGEGQLNWDLTNVEIERLDWNRLDEVTEKVFKLISSFLWNICQENQMLTKHFENIRNVYLMNRGDLFTCFSDFLAQHLTDVNAWNPYKRAWNLSCWKCGVDNYEDLFNIKVSKSHITPLENGASPYPFKSKNQLSKLLISPVIDPRLKFLFTEGHTHKCNIIYQFHGRLNVIFTSMGLDLPAEPKLFVIKRWVSGMVCHQALKLQTNWKLFQQSLEVKDLEAIMQAFEKMLHSCLRDCFFLDLELHNSYNAIVERLEKNSKDVSSDEIIEKINEFTTILQEKEQNDLLIFLK</sequence>
<keyword evidence="3 4" id="KW-0206">Cytoskeleton</keyword>